<name>A0AAE3EJ73_9SPIR</name>
<keyword evidence="2" id="KW-0732">Signal</keyword>
<evidence type="ECO:0008006" key="5">
    <source>
        <dbReference type="Google" id="ProtNLM"/>
    </source>
</evidence>
<feature type="signal peptide" evidence="2">
    <location>
        <begin position="1"/>
        <end position="20"/>
    </location>
</feature>
<evidence type="ECO:0000256" key="1">
    <source>
        <dbReference type="SAM" id="MobiDB-lite"/>
    </source>
</evidence>
<dbReference type="EMBL" id="JAINWA010000003">
    <property type="protein sequence ID" value="MCD1655682.1"/>
    <property type="molecule type" value="Genomic_DNA"/>
</dbReference>
<dbReference type="Proteomes" id="UP001198163">
    <property type="component" value="Unassembled WGS sequence"/>
</dbReference>
<keyword evidence="4" id="KW-1185">Reference proteome</keyword>
<organism evidence="3 4">
    <name type="scientific">Teretinema zuelzerae</name>
    <dbReference type="NCBI Taxonomy" id="156"/>
    <lineage>
        <taxon>Bacteria</taxon>
        <taxon>Pseudomonadati</taxon>
        <taxon>Spirochaetota</taxon>
        <taxon>Spirochaetia</taxon>
        <taxon>Spirochaetales</taxon>
        <taxon>Treponemataceae</taxon>
        <taxon>Teretinema</taxon>
    </lineage>
</organism>
<feature type="chain" id="PRO_5042120580" description="DUF5666 domain-containing protein" evidence="2">
    <location>
        <begin position="21"/>
        <end position="151"/>
    </location>
</feature>
<proteinExistence type="predicted"/>
<dbReference type="RefSeq" id="WP_230757297.1">
    <property type="nucleotide sequence ID" value="NZ_JAINWA010000003.1"/>
</dbReference>
<sequence length="151" mass="15855">MKKTIIAAFAALVIGSAAFAAGARDTVSVEGVLAVAEGIPTVQAKDQTWVIPAGPFYQVAWENGIKVGDKLKIEGFSFEGRGECAIENAKMIMPAKVWVNGKELDLSAYADSRGFGMGRGAGCGGNSGRGPNGGRGYAGDDEDRPFNRNRR</sequence>
<feature type="region of interest" description="Disordered" evidence="1">
    <location>
        <begin position="121"/>
        <end position="151"/>
    </location>
</feature>
<gene>
    <name evidence="3" type="ORF">K7J14_13375</name>
</gene>
<evidence type="ECO:0000313" key="3">
    <source>
        <dbReference type="EMBL" id="MCD1655682.1"/>
    </source>
</evidence>
<reference evidence="3" key="1">
    <citation type="submission" date="2021-08" db="EMBL/GenBank/DDBJ databases">
        <title>Comparative analyses of Brucepasteria parasyntrophica and Teretinema zuelzerae.</title>
        <authorList>
            <person name="Song Y."/>
            <person name="Brune A."/>
        </authorList>
    </citation>
    <scope>NUCLEOTIDE SEQUENCE</scope>
    <source>
        <strain evidence="3">DSM 1903</strain>
    </source>
</reference>
<accession>A0AAE3EJ73</accession>
<evidence type="ECO:0000313" key="4">
    <source>
        <dbReference type="Proteomes" id="UP001198163"/>
    </source>
</evidence>
<dbReference type="AlphaFoldDB" id="A0AAE3EJ73"/>
<comment type="caution">
    <text evidence="3">The sequence shown here is derived from an EMBL/GenBank/DDBJ whole genome shotgun (WGS) entry which is preliminary data.</text>
</comment>
<protein>
    <recommendedName>
        <fullName evidence="5">DUF5666 domain-containing protein</fullName>
    </recommendedName>
</protein>
<evidence type="ECO:0000256" key="2">
    <source>
        <dbReference type="SAM" id="SignalP"/>
    </source>
</evidence>
<feature type="compositionally biased region" description="Gly residues" evidence="1">
    <location>
        <begin position="121"/>
        <end position="137"/>
    </location>
</feature>